<feature type="domain" description="Calcineurin-like phosphoesterase" evidence="1">
    <location>
        <begin position="11"/>
        <end position="243"/>
    </location>
</feature>
<dbReference type="InParanoid" id="F4PFQ6"/>
<dbReference type="Proteomes" id="UP000007241">
    <property type="component" value="Unassembled WGS sequence"/>
</dbReference>
<accession>F4PFQ6</accession>
<dbReference type="Pfam" id="PF00149">
    <property type="entry name" value="Metallophos"/>
    <property type="match status" value="1"/>
</dbReference>
<proteinExistence type="predicted"/>
<dbReference type="AlphaFoldDB" id="F4PFQ6"/>
<dbReference type="CDD" id="cd07383">
    <property type="entry name" value="MPP_Dcr2"/>
    <property type="match status" value="1"/>
</dbReference>
<dbReference type="Gene3D" id="3.60.21.10">
    <property type="match status" value="1"/>
</dbReference>
<dbReference type="PANTHER" id="PTHR32440">
    <property type="entry name" value="PHOSPHATASE DCR2-RELATED-RELATED"/>
    <property type="match status" value="1"/>
</dbReference>
<evidence type="ECO:0000313" key="3">
    <source>
        <dbReference type="Proteomes" id="UP000007241"/>
    </source>
</evidence>
<sequence length="293" mass="33329">MKLTYREDGTFKIIQLTDLHIGSLPHHEDDFKTFALIDKAFEKLDADLVMITGDLIWSDGVPNADKVFIELLERINKHDVPVAITYGNHDSEEEFTRSNMREMEKVLDHLVEKKNTFIVEDRESYTIEIYDTEGESIKNVLYVMDSGADAPLPVGTYEWIHPEQVNWFRKVSEQYKQDGAPKKDLIFQHIPLPEYWQAAEHILSGECNETNDMISAPYINTGLFAAAVLNGQVAAVFAGHDHDNNFVGEHLGIKLVYGQVSGYQCYGDSERGARIIQLTPEGMETKTVVEEQF</sequence>
<name>F4PFQ6_BATDJ</name>
<organism evidence="2 3">
    <name type="scientific">Batrachochytrium dendrobatidis (strain JAM81 / FGSC 10211)</name>
    <name type="common">Frog chytrid fungus</name>
    <dbReference type="NCBI Taxonomy" id="684364"/>
    <lineage>
        <taxon>Eukaryota</taxon>
        <taxon>Fungi</taxon>
        <taxon>Fungi incertae sedis</taxon>
        <taxon>Chytridiomycota</taxon>
        <taxon>Chytridiomycota incertae sedis</taxon>
        <taxon>Chytridiomycetes</taxon>
        <taxon>Rhizophydiales</taxon>
        <taxon>Rhizophydiales incertae sedis</taxon>
        <taxon>Batrachochytrium</taxon>
    </lineage>
</organism>
<protein>
    <recommendedName>
        <fullName evidence="1">Calcineurin-like phosphoesterase domain-containing protein</fullName>
    </recommendedName>
</protein>
<dbReference type="SUPFAM" id="SSF56300">
    <property type="entry name" value="Metallo-dependent phosphatases"/>
    <property type="match status" value="1"/>
</dbReference>
<dbReference type="HOGENOM" id="CLU_019692_0_1_1"/>
<keyword evidence="3" id="KW-1185">Reference proteome</keyword>
<dbReference type="OMA" id="HIPPHVF"/>
<dbReference type="STRING" id="684364.F4PFQ6"/>
<dbReference type="PANTHER" id="PTHR32440:SF11">
    <property type="entry name" value="METALLOPHOSPHOESTERASE DOMAIN-CONTAINING PROTEIN"/>
    <property type="match status" value="1"/>
</dbReference>
<dbReference type="OrthoDB" id="783096at2759"/>
<evidence type="ECO:0000259" key="1">
    <source>
        <dbReference type="Pfam" id="PF00149"/>
    </source>
</evidence>
<evidence type="ECO:0000313" key="2">
    <source>
        <dbReference type="EMBL" id="EGF75938.1"/>
    </source>
</evidence>
<dbReference type="InterPro" id="IPR004843">
    <property type="entry name" value="Calcineurin-like_PHP"/>
</dbReference>
<reference evidence="2 3" key="1">
    <citation type="submission" date="2009-12" db="EMBL/GenBank/DDBJ databases">
        <title>The draft genome of Batrachochytrium dendrobatidis.</title>
        <authorList>
            <consortium name="US DOE Joint Genome Institute (JGI-PGF)"/>
            <person name="Kuo A."/>
            <person name="Salamov A."/>
            <person name="Schmutz J."/>
            <person name="Lucas S."/>
            <person name="Pitluck S."/>
            <person name="Rosenblum E."/>
            <person name="Stajich J."/>
            <person name="Eisen M."/>
            <person name="Grigoriev I.V."/>
        </authorList>
    </citation>
    <scope>NUCLEOTIDE SEQUENCE [LARGE SCALE GENOMIC DNA]</scope>
    <source>
        <strain evidence="3">JAM81 / FGSC 10211</strain>
    </source>
</reference>
<dbReference type="InterPro" id="IPR029052">
    <property type="entry name" value="Metallo-depent_PP-like"/>
</dbReference>
<dbReference type="GO" id="GO:0016788">
    <property type="term" value="F:hydrolase activity, acting on ester bonds"/>
    <property type="evidence" value="ECO:0000318"/>
    <property type="project" value="GO_Central"/>
</dbReference>
<dbReference type="EMBL" id="GL882952">
    <property type="protein sequence ID" value="EGF75938.1"/>
    <property type="molecule type" value="Genomic_DNA"/>
</dbReference>
<gene>
    <name evidence="2" type="ORF">BATDEDRAFT_15143</name>
</gene>